<dbReference type="EMBL" id="CM037615">
    <property type="protein sequence ID" value="KAH8013157.1"/>
    <property type="molecule type" value="Genomic_DNA"/>
</dbReference>
<sequence>MGGRHMSSRVTKPGAESKLVIACEQQYDYSYDARCDVWSLGITAIELGDGDPPLFDMHPVKTLFKIPRSIYM</sequence>
<keyword evidence="2" id="KW-1185">Reference proteome</keyword>
<comment type="caution">
    <text evidence="1">The sequence shown here is derived from an EMBL/GenBank/DDBJ whole genome shotgun (WGS) entry which is preliminary data.</text>
</comment>
<dbReference type="Proteomes" id="UP000827872">
    <property type="component" value="Linkage Group LG02"/>
</dbReference>
<gene>
    <name evidence="1" type="primary">MYO3B_4</name>
    <name evidence="1" type="ORF">K3G42_012399</name>
</gene>
<evidence type="ECO:0000313" key="2">
    <source>
        <dbReference type="Proteomes" id="UP000827872"/>
    </source>
</evidence>
<name>A0ACB8G0W3_9SAUR</name>
<proteinExistence type="predicted"/>
<accession>A0ACB8G0W3</accession>
<evidence type="ECO:0000313" key="1">
    <source>
        <dbReference type="EMBL" id="KAH8013157.1"/>
    </source>
</evidence>
<organism evidence="1 2">
    <name type="scientific">Sphaerodactylus townsendi</name>
    <dbReference type="NCBI Taxonomy" id="933632"/>
    <lineage>
        <taxon>Eukaryota</taxon>
        <taxon>Metazoa</taxon>
        <taxon>Chordata</taxon>
        <taxon>Craniata</taxon>
        <taxon>Vertebrata</taxon>
        <taxon>Euteleostomi</taxon>
        <taxon>Lepidosauria</taxon>
        <taxon>Squamata</taxon>
        <taxon>Bifurcata</taxon>
        <taxon>Gekkota</taxon>
        <taxon>Sphaerodactylidae</taxon>
        <taxon>Sphaerodactylus</taxon>
    </lineage>
</organism>
<protein>
    <submittedName>
        <fullName evidence="1">Myosin-IIIb</fullName>
    </submittedName>
</protein>
<reference evidence="1" key="1">
    <citation type="submission" date="2021-08" db="EMBL/GenBank/DDBJ databases">
        <title>The first chromosome-level gecko genome reveals the dynamic sex chromosomes of Neotropical dwarf geckos (Sphaerodactylidae: Sphaerodactylus).</title>
        <authorList>
            <person name="Pinto B.J."/>
            <person name="Keating S.E."/>
            <person name="Gamble T."/>
        </authorList>
    </citation>
    <scope>NUCLEOTIDE SEQUENCE</scope>
    <source>
        <strain evidence="1">TG3544</strain>
    </source>
</reference>